<sequence>MKINSSKLFELRASKGYTLEQLAKKSNVTVRTLINLEQSHTSGNAVTIGKVAKGLDANIKEICL</sequence>
<dbReference type="Gene3D" id="1.10.260.40">
    <property type="entry name" value="lambda repressor-like DNA-binding domains"/>
    <property type="match status" value="1"/>
</dbReference>
<keyword evidence="3" id="KW-1185">Reference proteome</keyword>
<dbReference type="GO" id="GO:0003677">
    <property type="term" value="F:DNA binding"/>
    <property type="evidence" value="ECO:0007669"/>
    <property type="project" value="InterPro"/>
</dbReference>
<dbReference type="SMART" id="SM00530">
    <property type="entry name" value="HTH_XRE"/>
    <property type="match status" value="1"/>
</dbReference>
<dbReference type="STRING" id="1423811.FC72_GL001820"/>
<accession>A0A0R1J813</accession>
<dbReference type="RefSeq" id="WP_057765058.1">
    <property type="nucleotide sequence ID" value="NZ_AZDG01000006.1"/>
</dbReference>
<protein>
    <recommendedName>
        <fullName evidence="1">HTH cro/C1-type domain-containing protein</fullName>
    </recommendedName>
</protein>
<organism evidence="2 3">
    <name type="scientific">Companilactobacillus tucceti DSM 20183</name>
    <dbReference type="NCBI Taxonomy" id="1423811"/>
    <lineage>
        <taxon>Bacteria</taxon>
        <taxon>Bacillati</taxon>
        <taxon>Bacillota</taxon>
        <taxon>Bacilli</taxon>
        <taxon>Lactobacillales</taxon>
        <taxon>Lactobacillaceae</taxon>
        <taxon>Companilactobacillus</taxon>
    </lineage>
</organism>
<dbReference type="EMBL" id="AZDG01000006">
    <property type="protein sequence ID" value="KRK64969.1"/>
    <property type="molecule type" value="Genomic_DNA"/>
</dbReference>
<dbReference type="InterPro" id="IPR001387">
    <property type="entry name" value="Cro/C1-type_HTH"/>
</dbReference>
<dbReference type="PROSITE" id="PS50943">
    <property type="entry name" value="HTH_CROC1"/>
    <property type="match status" value="1"/>
</dbReference>
<gene>
    <name evidence="2" type="ORF">FC72_GL001820</name>
</gene>
<evidence type="ECO:0000313" key="3">
    <source>
        <dbReference type="Proteomes" id="UP000050929"/>
    </source>
</evidence>
<name>A0A0R1J813_9LACO</name>
<dbReference type="OrthoDB" id="9781521at2"/>
<reference evidence="2 3" key="1">
    <citation type="journal article" date="2015" name="Genome Announc.">
        <title>Expanding the biotechnology potential of lactobacilli through comparative genomics of 213 strains and associated genera.</title>
        <authorList>
            <person name="Sun Z."/>
            <person name="Harris H.M."/>
            <person name="McCann A."/>
            <person name="Guo C."/>
            <person name="Argimon S."/>
            <person name="Zhang W."/>
            <person name="Yang X."/>
            <person name="Jeffery I.B."/>
            <person name="Cooney J.C."/>
            <person name="Kagawa T.F."/>
            <person name="Liu W."/>
            <person name="Song Y."/>
            <person name="Salvetti E."/>
            <person name="Wrobel A."/>
            <person name="Rasinkangas P."/>
            <person name="Parkhill J."/>
            <person name="Rea M.C."/>
            <person name="O'Sullivan O."/>
            <person name="Ritari J."/>
            <person name="Douillard F.P."/>
            <person name="Paul Ross R."/>
            <person name="Yang R."/>
            <person name="Briner A.E."/>
            <person name="Felis G.E."/>
            <person name="de Vos W.M."/>
            <person name="Barrangou R."/>
            <person name="Klaenhammer T.R."/>
            <person name="Caufield P.W."/>
            <person name="Cui Y."/>
            <person name="Zhang H."/>
            <person name="O'Toole P.W."/>
        </authorList>
    </citation>
    <scope>NUCLEOTIDE SEQUENCE [LARGE SCALE GENOMIC DNA]</scope>
    <source>
        <strain evidence="2 3">DSM 20183</strain>
    </source>
</reference>
<proteinExistence type="predicted"/>
<dbReference type="AlphaFoldDB" id="A0A0R1J813"/>
<dbReference type="PATRIC" id="fig|1423811.3.peg.1859"/>
<evidence type="ECO:0000259" key="1">
    <source>
        <dbReference type="PROSITE" id="PS50943"/>
    </source>
</evidence>
<dbReference type="SUPFAM" id="SSF47413">
    <property type="entry name" value="lambda repressor-like DNA-binding domains"/>
    <property type="match status" value="1"/>
</dbReference>
<dbReference type="InterPro" id="IPR010982">
    <property type="entry name" value="Lambda_DNA-bd_dom_sf"/>
</dbReference>
<dbReference type="Proteomes" id="UP000050929">
    <property type="component" value="Unassembled WGS sequence"/>
</dbReference>
<evidence type="ECO:0000313" key="2">
    <source>
        <dbReference type="EMBL" id="KRK64969.1"/>
    </source>
</evidence>
<feature type="domain" description="HTH cro/C1-type" evidence="1">
    <location>
        <begin position="10"/>
        <end position="62"/>
    </location>
</feature>
<dbReference type="Pfam" id="PF01381">
    <property type="entry name" value="HTH_3"/>
    <property type="match status" value="1"/>
</dbReference>
<comment type="caution">
    <text evidence="2">The sequence shown here is derived from an EMBL/GenBank/DDBJ whole genome shotgun (WGS) entry which is preliminary data.</text>
</comment>
<dbReference type="CDD" id="cd00093">
    <property type="entry name" value="HTH_XRE"/>
    <property type="match status" value="1"/>
</dbReference>